<dbReference type="EMBL" id="FOOQ01000001">
    <property type="protein sequence ID" value="SFF93315.1"/>
    <property type="molecule type" value="Genomic_DNA"/>
</dbReference>
<name>A0A1I2MP30_9EURY</name>
<feature type="domain" description="Halobacterial output" evidence="1">
    <location>
        <begin position="26"/>
        <end position="97"/>
    </location>
</feature>
<evidence type="ECO:0000313" key="2">
    <source>
        <dbReference type="EMBL" id="SFF93315.1"/>
    </source>
</evidence>
<evidence type="ECO:0000313" key="3">
    <source>
        <dbReference type="Proteomes" id="UP000198876"/>
    </source>
</evidence>
<protein>
    <recommendedName>
        <fullName evidence="1">Halobacterial output domain-containing protein</fullName>
    </recommendedName>
</protein>
<evidence type="ECO:0000259" key="1">
    <source>
        <dbReference type="Pfam" id="PF18545"/>
    </source>
</evidence>
<accession>A0A1I2MP30</accession>
<dbReference type="InterPro" id="IPR040624">
    <property type="entry name" value="HalOD1"/>
</dbReference>
<dbReference type="STRING" id="553467.SAMN04488063_0844"/>
<dbReference type="Pfam" id="PF18545">
    <property type="entry name" value="HalOD1"/>
    <property type="match status" value="1"/>
</dbReference>
<reference evidence="3" key="1">
    <citation type="submission" date="2016-10" db="EMBL/GenBank/DDBJ databases">
        <authorList>
            <person name="Varghese N."/>
            <person name="Submissions S."/>
        </authorList>
    </citation>
    <scope>NUCLEOTIDE SEQUENCE [LARGE SCALE GENOMIC DNA]</scope>
    <source>
        <strain evidence="3">CGMCC 1.7739</strain>
    </source>
</reference>
<organism evidence="2 3">
    <name type="scientific">Halopelagius inordinatus</name>
    <dbReference type="NCBI Taxonomy" id="553467"/>
    <lineage>
        <taxon>Archaea</taxon>
        <taxon>Methanobacteriati</taxon>
        <taxon>Methanobacteriota</taxon>
        <taxon>Stenosarchaea group</taxon>
        <taxon>Halobacteria</taxon>
        <taxon>Halobacteriales</taxon>
        <taxon>Haloferacaceae</taxon>
    </lineage>
</organism>
<dbReference type="OrthoDB" id="280819at2157"/>
<proteinExistence type="predicted"/>
<dbReference type="AlphaFoldDB" id="A0A1I2MP30"/>
<gene>
    <name evidence="2" type="ORF">SAMN04488063_0844</name>
</gene>
<dbReference type="RefSeq" id="WP_143095459.1">
    <property type="nucleotide sequence ID" value="NZ_FOOQ01000001.1"/>
</dbReference>
<sequence>MSETQRSGLRTQTTVHGRETVVDAADYDTVSMAIVAAVAAAEGVTATALPPLYDAGIDPDAVNELFGGSRTHVESVFSFTYCDYVVTITSNGGVTVETYRAI</sequence>
<keyword evidence="3" id="KW-1185">Reference proteome</keyword>
<dbReference type="Proteomes" id="UP000198876">
    <property type="component" value="Unassembled WGS sequence"/>
</dbReference>